<evidence type="ECO:0000313" key="1">
    <source>
        <dbReference type="EMBL" id="KAJ7538026.1"/>
    </source>
</evidence>
<dbReference type="Proteomes" id="UP001162992">
    <property type="component" value="Chromosome 11"/>
</dbReference>
<gene>
    <name evidence="1" type="ORF">O6H91_11G031600</name>
</gene>
<accession>A0ACC2C7P8</accession>
<proteinExistence type="predicted"/>
<dbReference type="EMBL" id="CM055102">
    <property type="protein sequence ID" value="KAJ7538026.1"/>
    <property type="molecule type" value="Genomic_DNA"/>
</dbReference>
<comment type="caution">
    <text evidence="1">The sequence shown here is derived from an EMBL/GenBank/DDBJ whole genome shotgun (WGS) entry which is preliminary data.</text>
</comment>
<evidence type="ECO:0000313" key="2">
    <source>
        <dbReference type="Proteomes" id="UP001162992"/>
    </source>
</evidence>
<name>A0ACC2C7P8_DIPCM</name>
<reference evidence="2" key="1">
    <citation type="journal article" date="2024" name="Proc. Natl. Acad. Sci. U.S.A.">
        <title>Extraordinary preservation of gene collinearity over three hundred million years revealed in homosporous lycophytes.</title>
        <authorList>
            <person name="Li C."/>
            <person name="Wickell D."/>
            <person name="Kuo L.Y."/>
            <person name="Chen X."/>
            <person name="Nie B."/>
            <person name="Liao X."/>
            <person name="Peng D."/>
            <person name="Ji J."/>
            <person name="Jenkins J."/>
            <person name="Williams M."/>
            <person name="Shu S."/>
            <person name="Plott C."/>
            <person name="Barry K."/>
            <person name="Rajasekar S."/>
            <person name="Grimwood J."/>
            <person name="Han X."/>
            <person name="Sun S."/>
            <person name="Hou Z."/>
            <person name="He W."/>
            <person name="Dai G."/>
            <person name="Sun C."/>
            <person name="Schmutz J."/>
            <person name="Leebens-Mack J.H."/>
            <person name="Li F.W."/>
            <person name="Wang L."/>
        </authorList>
    </citation>
    <scope>NUCLEOTIDE SEQUENCE [LARGE SCALE GENOMIC DNA]</scope>
    <source>
        <strain evidence="2">cv. PW_Plant_1</strain>
    </source>
</reference>
<keyword evidence="2" id="KW-1185">Reference proteome</keyword>
<protein>
    <submittedName>
        <fullName evidence="1">Uncharacterized protein</fullName>
    </submittedName>
</protein>
<sequence>MQISRYGSCVTEESQPGCGICFRKDNYCIRMRPRRLNLRNSKRMHWWRHGVASKGFCWKISSLKMIGMLYKKKLERMRLLSYFRTGRKKHNSVQMLPKRRGLIYVIKSSMCKLSSSQLNLIRTTKRNWKESLTRQKEKRFSLAKKIKMRWRSWKESILNRLQNDQLNEEIRMHVEVTGSLQKEKADLQHEAATFSRDLVLLRQAEALHLQRGHNQARSIAESNNKVHNLEKSLGKLIRRYGSERRALEEDHQKSIVAFQAEKQMMRRLVQTKTKELKRIRQSAQQSLRERSEVEAFLIESLHYVTQQIRNTKKAASPRIGLSINESTSRKTLLQDPKQFSPSTLPHAPLSSLQFWPEASRKLGGKDYAVYRKKTYACDAKAKLQLKDQIEFDCLEQLNKIPVKLTQKVDISELTWTERENVLRYLFQKINNAHQLPQSELLSADKRDNYNFC</sequence>
<organism evidence="1 2">
    <name type="scientific">Diphasiastrum complanatum</name>
    <name type="common">Issler's clubmoss</name>
    <name type="synonym">Lycopodium complanatum</name>
    <dbReference type="NCBI Taxonomy" id="34168"/>
    <lineage>
        <taxon>Eukaryota</taxon>
        <taxon>Viridiplantae</taxon>
        <taxon>Streptophyta</taxon>
        <taxon>Embryophyta</taxon>
        <taxon>Tracheophyta</taxon>
        <taxon>Lycopodiopsida</taxon>
        <taxon>Lycopodiales</taxon>
        <taxon>Lycopodiaceae</taxon>
        <taxon>Lycopodioideae</taxon>
        <taxon>Diphasiastrum</taxon>
    </lineage>
</organism>